<dbReference type="RefSeq" id="WP_015722878.1">
    <property type="nucleotide sequence ID" value="NC_014972.1"/>
</dbReference>
<proteinExistence type="predicted"/>
<dbReference type="PANTHER" id="PTHR42957:SF1">
    <property type="entry name" value="HELICASE MJ1565-RELATED"/>
    <property type="match status" value="1"/>
</dbReference>
<evidence type="ECO:0000259" key="1">
    <source>
        <dbReference type="Pfam" id="PF01935"/>
    </source>
</evidence>
<reference evidence="2 3" key="1">
    <citation type="journal article" date="2011" name="Stand. Genomic Sci.">
        <title>Complete genome sequence of Desulfobulbus propionicus type strain (1pr3).</title>
        <authorList>
            <person name="Pagani I."/>
            <person name="Lapidus A."/>
            <person name="Nolan M."/>
            <person name="Lucas S."/>
            <person name="Hammon N."/>
            <person name="Deshpande S."/>
            <person name="Cheng J.F."/>
            <person name="Chertkov O."/>
            <person name="Davenport K."/>
            <person name="Tapia R."/>
            <person name="Han C."/>
            <person name="Goodwin L."/>
            <person name="Pitluck S."/>
            <person name="Liolios K."/>
            <person name="Mavromatis K."/>
            <person name="Ivanova N."/>
            <person name="Mikhailova N."/>
            <person name="Pati A."/>
            <person name="Chen A."/>
            <person name="Palaniappan K."/>
            <person name="Land M."/>
            <person name="Hauser L."/>
            <person name="Chang Y.J."/>
            <person name="Jeffries C.D."/>
            <person name="Detter J.C."/>
            <person name="Brambilla E."/>
            <person name="Kannan K.P."/>
            <person name="Djao O.D."/>
            <person name="Rohde M."/>
            <person name="Pukall R."/>
            <person name="Spring S."/>
            <person name="Goker M."/>
            <person name="Sikorski J."/>
            <person name="Woyke T."/>
            <person name="Bristow J."/>
            <person name="Eisen J.A."/>
            <person name="Markowitz V."/>
            <person name="Hugenholtz P."/>
            <person name="Kyrpides N.C."/>
            <person name="Klenk H.P."/>
        </authorList>
    </citation>
    <scope>NUCLEOTIDE SEQUENCE [LARGE SCALE GENOMIC DNA]</scope>
    <source>
        <strain evidence="3">ATCC 33891 / DSM 2032 / 1pr3</strain>
    </source>
</reference>
<dbReference type="CDD" id="cd01127">
    <property type="entry name" value="TrwB_TraG_TraD_VirD4"/>
    <property type="match status" value="1"/>
</dbReference>
<dbReference type="AlphaFoldDB" id="A0A7U3YJ78"/>
<evidence type="ECO:0000313" key="3">
    <source>
        <dbReference type="Proteomes" id="UP000006365"/>
    </source>
</evidence>
<dbReference type="Gene3D" id="3.40.50.300">
    <property type="entry name" value="P-loop containing nucleotide triphosphate hydrolases"/>
    <property type="match status" value="2"/>
</dbReference>
<dbReference type="InterPro" id="IPR027417">
    <property type="entry name" value="P-loop_NTPase"/>
</dbReference>
<dbReference type="InterPro" id="IPR008571">
    <property type="entry name" value="HerA-like"/>
</dbReference>
<gene>
    <name evidence="2" type="ordered locus">Despr_0139</name>
</gene>
<dbReference type="KEGG" id="dpr:Despr_0139"/>
<keyword evidence="3" id="KW-1185">Reference proteome</keyword>
<dbReference type="EMBL" id="CP002364">
    <property type="protein sequence ID" value="ADW16330.1"/>
    <property type="molecule type" value="Genomic_DNA"/>
</dbReference>
<feature type="domain" description="Helicase HerA central" evidence="1">
    <location>
        <begin position="168"/>
        <end position="369"/>
    </location>
</feature>
<dbReference type="Proteomes" id="UP000006365">
    <property type="component" value="Chromosome"/>
</dbReference>
<dbReference type="InterPro" id="IPR002789">
    <property type="entry name" value="HerA_central"/>
</dbReference>
<dbReference type="PANTHER" id="PTHR42957">
    <property type="entry name" value="HELICASE MJ1565-RELATED"/>
    <property type="match status" value="1"/>
</dbReference>
<dbReference type="Pfam" id="PF01935">
    <property type="entry name" value="DUF87"/>
    <property type="match status" value="1"/>
</dbReference>
<evidence type="ECO:0000313" key="2">
    <source>
        <dbReference type="EMBL" id="ADW16330.1"/>
    </source>
</evidence>
<organism evidence="2 3">
    <name type="scientific">Desulfobulbus propionicus (strain ATCC 33891 / DSM 2032 / VKM B-1956 / 1pr3)</name>
    <dbReference type="NCBI Taxonomy" id="577650"/>
    <lineage>
        <taxon>Bacteria</taxon>
        <taxon>Pseudomonadati</taxon>
        <taxon>Thermodesulfobacteriota</taxon>
        <taxon>Desulfobulbia</taxon>
        <taxon>Desulfobulbales</taxon>
        <taxon>Desulfobulbaceae</taxon>
        <taxon>Desulfobulbus</taxon>
    </lineage>
</organism>
<name>A0A7U3YJ78_DESPD</name>
<protein>
    <recommendedName>
        <fullName evidence="1">Helicase HerA central domain-containing protein</fullName>
    </recommendedName>
</protein>
<accession>A0A7U3YJ78</accession>
<sequence length="630" mass="70145">MNTFELIPDLKIGHIVEVSGTTIRVELSGDVTELTRTFEGRVYPIGQIGSIVKVHFGRRLVFGFVTLLRMRSEDLLEITKPIPPDADQRLMEVELFAEGIWNVADQKLRFVRGVTTYPLPRQSVHLLTREETTQIYSAAEGQQNHGEYSPLVPFAHYVGADNALCRANVDKMLGMHCAVLGSTGSGKSGAVAALLHSMLEHTPVPDAVCHPRILIIDPHGEYGHAFKKRAIIYRAYDPLGNEETTGTPISLPYWLMSADEFRRLVIGKTEHEATSQNNVIYKALTHARMVAFDLVDPAPTTYDVPIPADGGDPDTPRPKAGVSIEQLIEFDRDKPRCFSLEELKNHIEFLQAARMKKNTQNTEKVPPGDFAKDFKSILDKLSMLRRDPRIQFMMKEWNEQSHSLEHIIAQLVGQIQGEGGVDQDIRILDISGLPNEVAGPLAAMLARLLFQYKVYQTTEERRRDPVVFVCEEAHRYVPDRGEAEYAAAQTAIRRIAREGRKYGIGLMLVSQRPADIESTVISQCGTWLVLRLTNAADQQHVSRFLPDGLSGMTKVLPNLAQQEAIFVGEGAAMPARVRIRNLEEDQLPKSETAKFAKGWTLDRLTEAEIAAVANRMAGEVMTTPGGQVGV</sequence>
<dbReference type="SUPFAM" id="SSF52540">
    <property type="entry name" value="P-loop containing nucleoside triphosphate hydrolases"/>
    <property type="match status" value="1"/>
</dbReference>